<dbReference type="GO" id="GO:0008137">
    <property type="term" value="F:NADH dehydrogenase (ubiquinone) activity"/>
    <property type="evidence" value="ECO:0007669"/>
    <property type="project" value="InterPro"/>
</dbReference>
<evidence type="ECO:0000256" key="6">
    <source>
        <dbReference type="ARBA" id="ARBA00023136"/>
    </source>
</evidence>
<protein>
    <submittedName>
        <fullName evidence="10">NADH-quinone oxidoreductase subunit M</fullName>
        <ecNumber evidence="10">1.6.5.-</ecNumber>
    </submittedName>
</protein>
<comment type="caution">
    <text evidence="10">The sequence shown here is derived from an EMBL/GenBank/DDBJ whole genome shotgun (WGS) entry which is preliminary data.</text>
</comment>
<accession>A0A429G670</accession>
<dbReference type="InterPro" id="IPR001750">
    <property type="entry name" value="ND/Mrp_TM"/>
</dbReference>
<feature type="transmembrane region" description="Helical" evidence="7">
    <location>
        <begin position="227"/>
        <end position="248"/>
    </location>
</feature>
<feature type="transmembrane region" description="Helical" evidence="7">
    <location>
        <begin position="146"/>
        <end position="166"/>
    </location>
</feature>
<keyword evidence="10" id="KW-0560">Oxidoreductase</keyword>
<feature type="transmembrane region" description="Helical" evidence="7">
    <location>
        <begin position="318"/>
        <end position="343"/>
    </location>
</feature>
<dbReference type="NCBIfam" id="TIGR01972">
    <property type="entry name" value="NDH_I_M"/>
    <property type="match status" value="1"/>
</dbReference>
<sequence>MILNVPVLFLSVVIPILASLFLPFLKGKRELTIISTILLLIPLAAVIWLSLVSGLREPVLDPVVLSNPTLGNFSMLLDPISAPVALSIGIVTSMISIYSLRYMEHRFEEMEKEGQRPASWGIYFMLYVMFSAAMMGTVLSTNLVEFYLFLEVSLLPSFLLIAFYGYGRRERIALLYLIWTHVGALAFLIGALLLGLNAGTFDFFNPIKGVANMGLGELLPEAMRMPVFIAILIGLFVKMAVFGVHIWLPYAHAEAPTPVSALLSPNLIGIAGYALIRIAYVLFPSDFASISPYLLGLALLTIIYGGLMALAQDDFKRFLAYSSVSQMGYLLMGVASVTSLGMAGALLHYAAHAVGKALLFATAGVLITQLHGLRSISKMGGLATKMPMTAALALIGFMHITGVPPSLGLWSEILILAGVSDLAMRIGQFTLIVALLLVGIGLSTAYSFVTMRRIFFGHESEASEHAKEAGYGLLLPMIVIAAMGLLLFLVPQLLIDPMIRSLNSLLG</sequence>
<dbReference type="AlphaFoldDB" id="A0A429G670"/>
<feature type="domain" description="NADH-Ubiquinone oxidoreductase (complex I) chain 5 N-terminal" evidence="9">
    <location>
        <begin position="72"/>
        <end position="105"/>
    </location>
</feature>
<dbReference type="PANTHER" id="PTHR42703">
    <property type="entry name" value="NADH DEHYDROGENASE"/>
    <property type="match status" value="1"/>
</dbReference>
<keyword evidence="3" id="KW-1003">Cell membrane</keyword>
<feature type="transmembrane region" description="Helical" evidence="7">
    <location>
        <begin position="289"/>
        <end position="311"/>
    </location>
</feature>
<dbReference type="GO" id="GO:0016491">
    <property type="term" value="F:oxidoreductase activity"/>
    <property type="evidence" value="ECO:0007669"/>
    <property type="project" value="UniProtKB-KW"/>
</dbReference>
<feature type="transmembrane region" description="Helical" evidence="7">
    <location>
        <begin position="469"/>
        <end position="490"/>
    </location>
</feature>
<evidence type="ECO:0000256" key="7">
    <source>
        <dbReference type="SAM" id="Phobius"/>
    </source>
</evidence>
<gene>
    <name evidence="10" type="ORF">D9Q81_03795</name>
</gene>
<feature type="transmembrane region" description="Helical" evidence="7">
    <location>
        <begin position="431"/>
        <end position="449"/>
    </location>
</feature>
<comment type="subcellular location">
    <subcellularLocation>
        <location evidence="1">Cell membrane</location>
        <topology evidence="1">Multi-pass membrane protein</topology>
    </subcellularLocation>
</comment>
<feature type="transmembrane region" description="Helical" evidence="7">
    <location>
        <begin position="173"/>
        <end position="196"/>
    </location>
</feature>
<proteinExistence type="inferred from homology"/>
<feature type="transmembrane region" description="Helical" evidence="7">
    <location>
        <begin position="6"/>
        <end position="24"/>
    </location>
</feature>
<dbReference type="Pfam" id="PF00361">
    <property type="entry name" value="Proton_antipo_M"/>
    <property type="match status" value="1"/>
</dbReference>
<evidence type="ECO:0000259" key="8">
    <source>
        <dbReference type="Pfam" id="PF00361"/>
    </source>
</evidence>
<reference evidence="10 11" key="1">
    <citation type="submission" date="2018-10" db="EMBL/GenBank/DDBJ databases">
        <title>Co-occurring genomic capacity for anaerobic methane metabolism and dissimilatory sulfite reduction discovered in the Korarchaeota.</title>
        <authorList>
            <person name="Mckay L.J."/>
            <person name="Dlakic M."/>
            <person name="Fields M.W."/>
            <person name="Delmont T.O."/>
            <person name="Eren A.M."/>
            <person name="Jay Z.J."/>
            <person name="Klingelsmith K.B."/>
            <person name="Rusch D.B."/>
            <person name="Inskeep W.P."/>
        </authorList>
    </citation>
    <scope>NUCLEOTIDE SEQUENCE [LARGE SCALE GENOMIC DNA]</scope>
    <source>
        <strain evidence="10 11">WS</strain>
    </source>
</reference>
<dbReference type="Proteomes" id="UP000278149">
    <property type="component" value="Unassembled WGS sequence"/>
</dbReference>
<dbReference type="PRINTS" id="PR01437">
    <property type="entry name" value="NUOXDRDTASE4"/>
</dbReference>
<feature type="transmembrane region" description="Helical" evidence="7">
    <location>
        <begin position="260"/>
        <end position="283"/>
    </location>
</feature>
<dbReference type="EMBL" id="RCOR01000019">
    <property type="protein sequence ID" value="RSN69307.1"/>
    <property type="molecule type" value="Genomic_DNA"/>
</dbReference>
<dbReference type="PANTHER" id="PTHR42703:SF1">
    <property type="entry name" value="NA(+)_H(+) ANTIPORTER SUBUNIT D1"/>
    <property type="match status" value="1"/>
</dbReference>
<feature type="domain" description="NADH:quinone oxidoreductase/Mrp antiporter transmembrane" evidence="8">
    <location>
        <begin position="140"/>
        <end position="434"/>
    </location>
</feature>
<dbReference type="EC" id="1.6.5.-" evidence="10"/>
<dbReference type="InterPro" id="IPR003918">
    <property type="entry name" value="NADH_UbQ_OxRdtase"/>
</dbReference>
<evidence type="ECO:0000313" key="10">
    <source>
        <dbReference type="EMBL" id="RSN69307.1"/>
    </source>
</evidence>
<feature type="transmembrane region" description="Helical" evidence="7">
    <location>
        <begin position="349"/>
        <end position="370"/>
    </location>
</feature>
<evidence type="ECO:0000256" key="5">
    <source>
        <dbReference type="ARBA" id="ARBA00022989"/>
    </source>
</evidence>
<feature type="transmembrane region" description="Helical" evidence="7">
    <location>
        <begin position="31"/>
        <end position="51"/>
    </location>
</feature>
<keyword evidence="4 7" id="KW-0812">Transmembrane</keyword>
<dbReference type="RefSeq" id="WP_125741408.1">
    <property type="nucleotide sequence ID" value="NZ_RCOR01000019.1"/>
</dbReference>
<evidence type="ECO:0000259" key="9">
    <source>
        <dbReference type="Pfam" id="PF00662"/>
    </source>
</evidence>
<dbReference type="InterPro" id="IPR050586">
    <property type="entry name" value="CPA3_Na-H_Antiporter_D"/>
</dbReference>
<evidence type="ECO:0000313" key="11">
    <source>
        <dbReference type="Proteomes" id="UP000278149"/>
    </source>
</evidence>
<dbReference type="GO" id="GO:0042773">
    <property type="term" value="P:ATP synthesis coupled electron transport"/>
    <property type="evidence" value="ECO:0007669"/>
    <property type="project" value="InterPro"/>
</dbReference>
<name>A0A429G670_9CREN</name>
<keyword evidence="6 7" id="KW-0472">Membrane</keyword>
<feature type="transmembrane region" description="Helical" evidence="7">
    <location>
        <begin position="120"/>
        <end position="140"/>
    </location>
</feature>
<organism evidence="10 11">
    <name type="scientific">Candidatus Korarchaeum cryptofilum</name>
    <dbReference type="NCBI Taxonomy" id="498846"/>
    <lineage>
        <taxon>Archaea</taxon>
        <taxon>Thermoproteota</taxon>
        <taxon>Candidatus Korarchaeia</taxon>
        <taxon>Candidatus Korarchaeales</taxon>
        <taxon>Candidatus Korarchaeaceae</taxon>
        <taxon>Candidatus Korarchaeum</taxon>
    </lineage>
</organism>
<keyword evidence="5 7" id="KW-1133">Transmembrane helix</keyword>
<evidence type="ECO:0000256" key="4">
    <source>
        <dbReference type="ARBA" id="ARBA00022692"/>
    </source>
</evidence>
<evidence type="ECO:0000256" key="1">
    <source>
        <dbReference type="ARBA" id="ARBA00004651"/>
    </source>
</evidence>
<comment type="similarity">
    <text evidence="2">Belongs to the complex I subunit 4 family.</text>
</comment>
<dbReference type="InterPro" id="IPR010227">
    <property type="entry name" value="NADH_Q_OxRdtase_chainM/4"/>
</dbReference>
<dbReference type="Pfam" id="PF00662">
    <property type="entry name" value="Proton_antipo_N"/>
    <property type="match status" value="1"/>
</dbReference>
<feature type="transmembrane region" description="Helical" evidence="7">
    <location>
        <begin position="382"/>
        <end position="401"/>
    </location>
</feature>
<dbReference type="InterPro" id="IPR001516">
    <property type="entry name" value="Proton_antipo_N"/>
</dbReference>
<evidence type="ECO:0000256" key="3">
    <source>
        <dbReference type="ARBA" id="ARBA00022475"/>
    </source>
</evidence>
<evidence type="ECO:0000256" key="2">
    <source>
        <dbReference type="ARBA" id="ARBA00009025"/>
    </source>
</evidence>
<dbReference type="GO" id="GO:0005886">
    <property type="term" value="C:plasma membrane"/>
    <property type="evidence" value="ECO:0007669"/>
    <property type="project" value="UniProtKB-SubCell"/>
</dbReference>
<feature type="transmembrane region" description="Helical" evidence="7">
    <location>
        <begin position="80"/>
        <end position="100"/>
    </location>
</feature>